<dbReference type="InterPro" id="IPR003362">
    <property type="entry name" value="Bact_transf"/>
</dbReference>
<evidence type="ECO:0000313" key="4">
    <source>
        <dbReference type="EMBL" id="AFZ13632.1"/>
    </source>
</evidence>
<sequence length="222" mass="25415">MGKSTLSTLNYSSVEQHLDNYLPCCTLKWRQGQLFVSVGQQSEQPHISAFESEQQLVECLKQSPVRLVRLDPTLGETVLKRWADACEQANKPVFLQGTIQKLHRRQSQSSCQGKQWIDWIAAFVLLIALSPIMLAAAILMYVYSPGAIFSRQWHISRRGKLFRLLKFRTTVANDDSRSTLLIRWMCKYNVDELPELLNVLRGEISLMDSHPLTLSEGVRFGY</sequence>
<keyword evidence="2" id="KW-1133">Transmembrane helix</keyword>
<dbReference type="NCBIfam" id="NF045514">
    <property type="entry name" value="glycotran_HepC"/>
    <property type="match status" value="1"/>
</dbReference>
<name>K9W1M0_9CYAN</name>
<evidence type="ECO:0000256" key="1">
    <source>
        <dbReference type="ARBA" id="ARBA00006464"/>
    </source>
</evidence>
<dbReference type="HOGENOM" id="CLU_024920_1_1_3"/>
<evidence type="ECO:0000313" key="5">
    <source>
        <dbReference type="Proteomes" id="UP000010472"/>
    </source>
</evidence>
<evidence type="ECO:0000259" key="3">
    <source>
        <dbReference type="Pfam" id="PF02397"/>
    </source>
</evidence>
<keyword evidence="2" id="KW-0472">Membrane</keyword>
<dbReference type="OrthoDB" id="570875at2"/>
<dbReference type="Proteomes" id="UP000010472">
    <property type="component" value="Chromosome"/>
</dbReference>
<dbReference type="RefSeq" id="WP_015203742.1">
    <property type="nucleotide sequence ID" value="NC_019753.1"/>
</dbReference>
<proteinExistence type="inferred from homology"/>
<dbReference type="PANTHER" id="PTHR30576">
    <property type="entry name" value="COLANIC BIOSYNTHESIS UDP-GLUCOSE LIPID CARRIER TRANSFERASE"/>
    <property type="match status" value="1"/>
</dbReference>
<organism evidence="4 5">
    <name type="scientific">Crinalium epipsammum PCC 9333</name>
    <dbReference type="NCBI Taxonomy" id="1173022"/>
    <lineage>
        <taxon>Bacteria</taxon>
        <taxon>Bacillati</taxon>
        <taxon>Cyanobacteriota</taxon>
        <taxon>Cyanophyceae</taxon>
        <taxon>Gomontiellales</taxon>
        <taxon>Gomontiellaceae</taxon>
        <taxon>Crinalium</taxon>
    </lineage>
</organism>
<accession>K9W1M0</accession>
<feature type="domain" description="Bacterial sugar transferase" evidence="3">
    <location>
        <begin position="114"/>
        <end position="214"/>
    </location>
</feature>
<protein>
    <submittedName>
        <fullName evidence="4">Sugar transferase</fullName>
    </submittedName>
</protein>
<dbReference type="AlphaFoldDB" id="K9W1M0"/>
<keyword evidence="4" id="KW-0808">Transferase</keyword>
<keyword evidence="5" id="KW-1185">Reference proteome</keyword>
<gene>
    <name evidence="4" type="ORF">Cri9333_2786</name>
</gene>
<dbReference type="EMBL" id="CP003620">
    <property type="protein sequence ID" value="AFZ13632.1"/>
    <property type="molecule type" value="Genomic_DNA"/>
</dbReference>
<dbReference type="KEGG" id="cep:Cri9333_2786"/>
<dbReference type="eggNOG" id="COG2148">
    <property type="taxonomic scope" value="Bacteria"/>
</dbReference>
<dbReference type="PANTHER" id="PTHR30576:SF10">
    <property type="entry name" value="SLL5057 PROTEIN"/>
    <property type="match status" value="1"/>
</dbReference>
<feature type="transmembrane region" description="Helical" evidence="2">
    <location>
        <begin position="116"/>
        <end position="143"/>
    </location>
</feature>
<evidence type="ECO:0000256" key="2">
    <source>
        <dbReference type="SAM" id="Phobius"/>
    </source>
</evidence>
<dbReference type="Pfam" id="PF02397">
    <property type="entry name" value="Bac_transf"/>
    <property type="match status" value="1"/>
</dbReference>
<reference evidence="4 5" key="1">
    <citation type="submission" date="2012-06" db="EMBL/GenBank/DDBJ databases">
        <title>Finished chromosome of genome of Crinalium epipsammum PCC 9333.</title>
        <authorList>
            <consortium name="US DOE Joint Genome Institute"/>
            <person name="Gugger M."/>
            <person name="Coursin T."/>
            <person name="Rippka R."/>
            <person name="Tandeau De Marsac N."/>
            <person name="Huntemann M."/>
            <person name="Wei C.-L."/>
            <person name="Han J."/>
            <person name="Detter J.C."/>
            <person name="Han C."/>
            <person name="Tapia R."/>
            <person name="Davenport K."/>
            <person name="Daligault H."/>
            <person name="Erkkila T."/>
            <person name="Gu W."/>
            <person name="Munk A.C.C."/>
            <person name="Teshima H."/>
            <person name="Xu Y."/>
            <person name="Chain P."/>
            <person name="Chen A."/>
            <person name="Krypides N."/>
            <person name="Mavromatis K."/>
            <person name="Markowitz V."/>
            <person name="Szeto E."/>
            <person name="Ivanova N."/>
            <person name="Mikhailova N."/>
            <person name="Ovchinnikova G."/>
            <person name="Pagani I."/>
            <person name="Pati A."/>
            <person name="Goodwin L."/>
            <person name="Peters L."/>
            <person name="Pitluck S."/>
            <person name="Woyke T."/>
            <person name="Kerfeld C."/>
        </authorList>
    </citation>
    <scope>NUCLEOTIDE SEQUENCE [LARGE SCALE GENOMIC DNA]</scope>
    <source>
        <strain evidence="4 5">PCC 9333</strain>
    </source>
</reference>
<keyword evidence="2" id="KW-0812">Transmembrane</keyword>
<comment type="similarity">
    <text evidence="1">Belongs to the bacterial sugar transferase family.</text>
</comment>
<dbReference type="GO" id="GO:0016780">
    <property type="term" value="F:phosphotransferase activity, for other substituted phosphate groups"/>
    <property type="evidence" value="ECO:0007669"/>
    <property type="project" value="TreeGrafter"/>
</dbReference>
<dbReference type="STRING" id="1173022.Cri9333_2786"/>